<dbReference type="InterPro" id="IPR002501">
    <property type="entry name" value="PsdUridine_synth_N"/>
</dbReference>
<keyword evidence="3 5" id="KW-0819">tRNA processing</keyword>
<name>A0A9D5M3M8_9FIRM</name>
<reference evidence="9" key="1">
    <citation type="submission" date="2020-10" db="EMBL/GenBank/DDBJ databases">
        <title>ChiBAC.</title>
        <authorList>
            <person name="Zenner C."/>
            <person name="Hitch T.C.A."/>
            <person name="Clavel T."/>
        </authorList>
    </citation>
    <scope>NUCLEOTIDE SEQUENCE</scope>
    <source>
        <strain evidence="9">DSM 107454</strain>
    </source>
</reference>
<dbReference type="PANTHER" id="PTHR13767:SF2">
    <property type="entry name" value="PSEUDOURIDYLATE SYNTHASE TRUB1"/>
    <property type="match status" value="1"/>
</dbReference>
<protein>
    <recommendedName>
        <fullName evidence="5">tRNA pseudouridine synthase B</fullName>
        <ecNumber evidence="5">5.4.99.25</ecNumber>
    </recommendedName>
    <alternativeName>
        <fullName evidence="5">tRNA pseudouridine(55) synthase</fullName>
        <shortName evidence="5">Psi55 synthase</shortName>
    </alternativeName>
    <alternativeName>
        <fullName evidence="5">tRNA pseudouridylate synthase</fullName>
    </alternativeName>
    <alternativeName>
        <fullName evidence="5">tRNA-uridine isomerase</fullName>
    </alternativeName>
</protein>
<gene>
    <name evidence="5 9" type="primary">truB</name>
    <name evidence="9" type="ORF">INF28_10700</name>
</gene>
<dbReference type="Proteomes" id="UP000806542">
    <property type="component" value="Unassembled WGS sequence"/>
</dbReference>
<comment type="function">
    <text evidence="5">Responsible for synthesis of pseudouridine from uracil-55 in the psi GC loop of transfer RNAs.</text>
</comment>
<dbReference type="AlphaFoldDB" id="A0A9D5M3M8"/>
<keyword evidence="4 5" id="KW-0413">Isomerase</keyword>
<feature type="domain" description="tRNA pseudouridine synthase II TruB subfamily 1 C-terminal" evidence="7">
    <location>
        <begin position="234"/>
        <end position="284"/>
    </location>
</feature>
<dbReference type="PANTHER" id="PTHR13767">
    <property type="entry name" value="TRNA-PSEUDOURIDINE SYNTHASE"/>
    <property type="match status" value="1"/>
</dbReference>
<evidence type="ECO:0000313" key="10">
    <source>
        <dbReference type="Proteomes" id="UP000806542"/>
    </source>
</evidence>
<evidence type="ECO:0000256" key="5">
    <source>
        <dbReference type="HAMAP-Rule" id="MF_01080"/>
    </source>
</evidence>
<dbReference type="CDD" id="cd02573">
    <property type="entry name" value="PseudoU_synth_EcTruB"/>
    <property type="match status" value="1"/>
</dbReference>
<dbReference type="Pfam" id="PF16198">
    <property type="entry name" value="TruB_C_2"/>
    <property type="match status" value="1"/>
</dbReference>
<dbReference type="GO" id="GO:1990481">
    <property type="term" value="P:mRNA pseudouridine synthesis"/>
    <property type="evidence" value="ECO:0007669"/>
    <property type="project" value="TreeGrafter"/>
</dbReference>
<dbReference type="SUPFAM" id="SSF55120">
    <property type="entry name" value="Pseudouridine synthase"/>
    <property type="match status" value="1"/>
</dbReference>
<dbReference type="NCBIfam" id="TIGR00431">
    <property type="entry name" value="TruB"/>
    <property type="match status" value="1"/>
</dbReference>
<dbReference type="InterPro" id="IPR020103">
    <property type="entry name" value="PsdUridine_synth_cat_dom_sf"/>
</dbReference>
<evidence type="ECO:0000256" key="1">
    <source>
        <dbReference type="ARBA" id="ARBA00000385"/>
    </source>
</evidence>
<comment type="caution">
    <text evidence="9">The sequence shown here is derived from an EMBL/GenBank/DDBJ whole genome shotgun (WGS) entry which is preliminary data.</text>
</comment>
<evidence type="ECO:0000259" key="8">
    <source>
        <dbReference type="Pfam" id="PF16198"/>
    </source>
</evidence>
<dbReference type="Gene3D" id="3.30.2350.10">
    <property type="entry name" value="Pseudouridine synthase"/>
    <property type="match status" value="1"/>
</dbReference>
<dbReference type="FunFam" id="3.30.2350.10:FF:000011">
    <property type="entry name" value="tRNA pseudouridine synthase B"/>
    <property type="match status" value="1"/>
</dbReference>
<evidence type="ECO:0000259" key="7">
    <source>
        <dbReference type="Pfam" id="PF09157"/>
    </source>
</evidence>
<dbReference type="InterPro" id="IPR036974">
    <property type="entry name" value="PUA_sf"/>
</dbReference>
<dbReference type="InterPro" id="IPR014780">
    <property type="entry name" value="tRNA_psdUridine_synth_TruB"/>
</dbReference>
<dbReference type="Pfam" id="PF01509">
    <property type="entry name" value="TruB_N"/>
    <property type="match status" value="1"/>
</dbReference>
<feature type="domain" description="tRNA pseudouridylate synthase B C-terminal" evidence="8">
    <location>
        <begin position="173"/>
        <end position="216"/>
    </location>
</feature>
<dbReference type="Pfam" id="PF09157">
    <property type="entry name" value="TruB-C_2"/>
    <property type="match status" value="1"/>
</dbReference>
<dbReference type="InterPro" id="IPR032819">
    <property type="entry name" value="TruB_C"/>
</dbReference>
<keyword evidence="10" id="KW-1185">Reference proteome</keyword>
<dbReference type="GO" id="GO:0160148">
    <property type="term" value="F:tRNA pseudouridine(55) synthase activity"/>
    <property type="evidence" value="ECO:0007669"/>
    <property type="project" value="UniProtKB-EC"/>
</dbReference>
<evidence type="ECO:0000259" key="6">
    <source>
        <dbReference type="Pfam" id="PF01509"/>
    </source>
</evidence>
<dbReference type="HAMAP" id="MF_01080">
    <property type="entry name" value="TruB_bact"/>
    <property type="match status" value="1"/>
</dbReference>
<proteinExistence type="inferred from homology"/>
<organism evidence="9 10">
    <name type="scientific">Ructibacterium gallinarum</name>
    <dbReference type="NCBI Taxonomy" id="2779355"/>
    <lineage>
        <taxon>Bacteria</taxon>
        <taxon>Bacillati</taxon>
        <taxon>Bacillota</taxon>
        <taxon>Clostridia</taxon>
        <taxon>Eubacteriales</taxon>
        <taxon>Oscillospiraceae</taxon>
        <taxon>Ructibacterium</taxon>
    </lineage>
</organism>
<accession>A0A9D5M3M8</accession>
<evidence type="ECO:0000256" key="4">
    <source>
        <dbReference type="ARBA" id="ARBA00023235"/>
    </source>
</evidence>
<feature type="active site" description="Nucleophile" evidence="5">
    <location>
        <position position="38"/>
    </location>
</feature>
<dbReference type="InterPro" id="IPR015240">
    <property type="entry name" value="tRNA_sdUridine_synth_fam1_C"/>
</dbReference>
<evidence type="ECO:0000256" key="3">
    <source>
        <dbReference type="ARBA" id="ARBA00022694"/>
    </source>
</evidence>
<comment type="catalytic activity">
    <reaction evidence="1 5">
        <text>uridine(55) in tRNA = pseudouridine(55) in tRNA</text>
        <dbReference type="Rhea" id="RHEA:42532"/>
        <dbReference type="Rhea" id="RHEA-COMP:10101"/>
        <dbReference type="Rhea" id="RHEA-COMP:10102"/>
        <dbReference type="ChEBI" id="CHEBI:65314"/>
        <dbReference type="ChEBI" id="CHEBI:65315"/>
        <dbReference type="EC" id="5.4.99.25"/>
    </reaction>
</comment>
<evidence type="ECO:0000256" key="2">
    <source>
        <dbReference type="ARBA" id="ARBA00005642"/>
    </source>
</evidence>
<comment type="similarity">
    <text evidence="2 5">Belongs to the pseudouridine synthase TruB family. Type 1 subfamily.</text>
</comment>
<evidence type="ECO:0000313" key="9">
    <source>
        <dbReference type="EMBL" id="MBE5040928.1"/>
    </source>
</evidence>
<dbReference type="Gene3D" id="2.30.130.10">
    <property type="entry name" value="PUA domain"/>
    <property type="match status" value="1"/>
</dbReference>
<dbReference type="GO" id="GO:0003723">
    <property type="term" value="F:RNA binding"/>
    <property type="evidence" value="ECO:0007669"/>
    <property type="project" value="InterPro"/>
</dbReference>
<sequence>MNGIINVNKPIGFTSHDVVARLRKILNIRKIGHTGTLDPDATGVLPVCVGQATKAVELLSAKDKQYEAQVRLGAETDTQDASGRIICSSDAAVTEEEVFRIVRSFVGEGSQIPPMYSAIKQNGKKLYELARAGVEVERQPRKIYIHRIEVLSMDLENRSFSILVDCSKGTYIRTLCQDIGRKLGCFAHMSALCRTRSGQFDLKNALTLEQIEDAVQHGDSSFFIPVDRVFSDMPALYLSERKAEKMCHGVQVSTPGMNDGVLYRVYNEKGKFLSVSRAENGVLKLVKTFFGTEN</sequence>
<feature type="domain" description="Pseudouridine synthase II N-terminal" evidence="6">
    <location>
        <begin position="23"/>
        <end position="172"/>
    </location>
</feature>
<dbReference type="RefSeq" id="WP_226393469.1">
    <property type="nucleotide sequence ID" value="NZ_JADCKB010000027.1"/>
</dbReference>
<dbReference type="EC" id="5.4.99.25" evidence="5"/>
<dbReference type="GO" id="GO:0031119">
    <property type="term" value="P:tRNA pseudouridine synthesis"/>
    <property type="evidence" value="ECO:0007669"/>
    <property type="project" value="UniProtKB-UniRule"/>
</dbReference>
<dbReference type="EMBL" id="JADCKB010000027">
    <property type="protein sequence ID" value="MBE5040928.1"/>
    <property type="molecule type" value="Genomic_DNA"/>
</dbReference>